<organism evidence="1">
    <name type="scientific">bioreactor metagenome</name>
    <dbReference type="NCBI Taxonomy" id="1076179"/>
    <lineage>
        <taxon>unclassified sequences</taxon>
        <taxon>metagenomes</taxon>
        <taxon>ecological metagenomes</taxon>
    </lineage>
</organism>
<name>A0A644YHS3_9ZZZZ</name>
<dbReference type="EMBL" id="VSSQ01004547">
    <property type="protein sequence ID" value="MPM25654.1"/>
    <property type="molecule type" value="Genomic_DNA"/>
</dbReference>
<comment type="caution">
    <text evidence="1">The sequence shown here is derived from an EMBL/GenBank/DDBJ whole genome shotgun (WGS) entry which is preliminary data.</text>
</comment>
<protein>
    <submittedName>
        <fullName evidence="1">Uncharacterized protein</fullName>
    </submittedName>
</protein>
<proteinExistence type="predicted"/>
<reference evidence="1" key="1">
    <citation type="submission" date="2019-08" db="EMBL/GenBank/DDBJ databases">
        <authorList>
            <person name="Kucharzyk K."/>
            <person name="Murdoch R.W."/>
            <person name="Higgins S."/>
            <person name="Loffler F."/>
        </authorList>
    </citation>
    <scope>NUCLEOTIDE SEQUENCE</scope>
</reference>
<accession>A0A644YHS3</accession>
<gene>
    <name evidence="1" type="ORF">SDC9_72152</name>
</gene>
<evidence type="ECO:0000313" key="1">
    <source>
        <dbReference type="EMBL" id="MPM25654.1"/>
    </source>
</evidence>
<sequence length="161" mass="17652">MIGGVEAGPICLPENLILRFDARSLVHGMENLALLYRQGCAVSFAVMNELVHVSAQYFVYGVKTENLKRAAIAECTLPLQIDPIDGFSCGVEQQLKLQGVLFQASVCLMQCLGSLLHLLFKVVDQQLHRIGNVIETVGNRPDFIILGDVHSFGKVSCSQCF</sequence>
<dbReference type="AlphaFoldDB" id="A0A644YHS3"/>